<dbReference type="OrthoDB" id="9134358at2"/>
<evidence type="ECO:0000313" key="1">
    <source>
        <dbReference type="EMBL" id="ASW03442.1"/>
    </source>
</evidence>
<dbReference type="Proteomes" id="UP000215158">
    <property type="component" value="Plasmid pBN1"/>
</dbReference>
<sequence>MITPILQSVEQACNDFSGYTGVPVSRQAAEFIAEVISLITEDPHPRWNVPGANVERLTQAYEVAVPIFLYQILKQMDSDKGITAFDAVHWLATNLDQFICVIKK</sequence>
<organism evidence="1 2">
    <name type="scientific">Paraburkholderia aromaticivorans</name>
    <dbReference type="NCBI Taxonomy" id="2026199"/>
    <lineage>
        <taxon>Bacteria</taxon>
        <taxon>Pseudomonadati</taxon>
        <taxon>Pseudomonadota</taxon>
        <taxon>Betaproteobacteria</taxon>
        <taxon>Burkholderiales</taxon>
        <taxon>Burkholderiaceae</taxon>
        <taxon>Paraburkholderia</taxon>
    </lineage>
</organism>
<proteinExistence type="predicted"/>
<name>A0A248VY36_9BURK</name>
<dbReference type="KEGG" id="parb:CJU94_35295"/>
<dbReference type="RefSeq" id="WP_095423270.1">
    <property type="nucleotide sequence ID" value="NZ_CP022991.1"/>
</dbReference>
<keyword evidence="1" id="KW-0614">Plasmid</keyword>
<gene>
    <name evidence="1" type="ORF">CJU94_35295</name>
</gene>
<keyword evidence="2" id="KW-1185">Reference proteome</keyword>
<dbReference type="EMBL" id="CP022991">
    <property type="protein sequence ID" value="ASW03442.1"/>
    <property type="molecule type" value="Genomic_DNA"/>
</dbReference>
<protein>
    <submittedName>
        <fullName evidence="1">Uncharacterized protein</fullName>
    </submittedName>
</protein>
<reference evidence="1 2" key="1">
    <citation type="submission" date="2017-08" db="EMBL/GenBank/DDBJ databases">
        <title>Identification and genetic characteristics of simultaneous BTEX- and naphthalene-degrading Paraburkholderia sp. BN5 isolated from petroleum-contaminated soil.</title>
        <authorList>
            <person name="Lee Y."/>
            <person name="Jeon C.O."/>
        </authorList>
    </citation>
    <scope>NUCLEOTIDE SEQUENCE [LARGE SCALE GENOMIC DNA]</scope>
    <source>
        <strain evidence="1 2">BN5</strain>
        <plasmid evidence="1 2">pBN1</plasmid>
    </source>
</reference>
<geneLocation type="plasmid" evidence="1 2">
    <name>pBN1</name>
</geneLocation>
<dbReference type="AlphaFoldDB" id="A0A248VY36"/>
<accession>A0A248VY36</accession>
<evidence type="ECO:0000313" key="2">
    <source>
        <dbReference type="Proteomes" id="UP000215158"/>
    </source>
</evidence>